<evidence type="ECO:0000256" key="2">
    <source>
        <dbReference type="ARBA" id="ARBA00023134"/>
    </source>
</evidence>
<dbReference type="Pfam" id="PF00025">
    <property type="entry name" value="Arf"/>
    <property type="match status" value="1"/>
</dbReference>
<evidence type="ECO:0000313" key="6">
    <source>
        <dbReference type="EMBL" id="JAG22155.1"/>
    </source>
</evidence>
<feature type="region of interest" description="Disordered" evidence="5">
    <location>
        <begin position="270"/>
        <end position="338"/>
    </location>
</feature>
<dbReference type="GO" id="GO:0016192">
    <property type="term" value="P:vesicle-mediated transport"/>
    <property type="evidence" value="ECO:0007669"/>
    <property type="project" value="UniProtKB-ARBA"/>
</dbReference>
<dbReference type="InterPro" id="IPR006689">
    <property type="entry name" value="Small_GTPase_ARF/SAR"/>
</dbReference>
<name>A0A0A9XY23_LYGHE</name>
<dbReference type="InterPro" id="IPR005225">
    <property type="entry name" value="Small_GTP-bd"/>
</dbReference>
<dbReference type="SMART" id="SM00178">
    <property type="entry name" value="SAR"/>
    <property type="match status" value="1"/>
</dbReference>
<dbReference type="NCBIfam" id="TIGR00231">
    <property type="entry name" value="small_GTP"/>
    <property type="match status" value="1"/>
</dbReference>
<proteinExistence type="predicted"/>
<dbReference type="AlphaFoldDB" id="A0A0A9XY23"/>
<protein>
    <submittedName>
        <fullName evidence="6">ADP-ribosylation factor-like protein 13B</fullName>
    </submittedName>
</protein>
<organism evidence="6">
    <name type="scientific">Lygus hesperus</name>
    <name type="common">Western plant bug</name>
    <dbReference type="NCBI Taxonomy" id="30085"/>
    <lineage>
        <taxon>Eukaryota</taxon>
        <taxon>Metazoa</taxon>
        <taxon>Ecdysozoa</taxon>
        <taxon>Arthropoda</taxon>
        <taxon>Hexapoda</taxon>
        <taxon>Insecta</taxon>
        <taxon>Pterygota</taxon>
        <taxon>Neoptera</taxon>
        <taxon>Paraneoptera</taxon>
        <taxon>Hemiptera</taxon>
        <taxon>Heteroptera</taxon>
        <taxon>Panheteroptera</taxon>
        <taxon>Cimicomorpha</taxon>
        <taxon>Miridae</taxon>
        <taxon>Mirini</taxon>
        <taxon>Lygus</taxon>
    </lineage>
</organism>
<dbReference type="EMBL" id="GBHO01021449">
    <property type="protein sequence ID" value="JAG22155.1"/>
    <property type="molecule type" value="Transcribed_RNA"/>
</dbReference>
<dbReference type="GO" id="GO:0097730">
    <property type="term" value="C:non-motile cilium"/>
    <property type="evidence" value="ECO:0007669"/>
    <property type="project" value="TreeGrafter"/>
</dbReference>
<accession>A0A0A9XY23</accession>
<feature type="compositionally biased region" description="Basic and acidic residues" evidence="5">
    <location>
        <begin position="286"/>
        <end position="296"/>
    </location>
</feature>
<dbReference type="GO" id="GO:0003924">
    <property type="term" value="F:GTPase activity"/>
    <property type="evidence" value="ECO:0007669"/>
    <property type="project" value="InterPro"/>
</dbReference>
<evidence type="ECO:0000256" key="1">
    <source>
        <dbReference type="ARBA" id="ARBA00022741"/>
    </source>
</evidence>
<dbReference type="SMART" id="SM00177">
    <property type="entry name" value="ARF"/>
    <property type="match status" value="1"/>
</dbReference>
<feature type="compositionally biased region" description="Polar residues" evidence="5">
    <location>
        <begin position="230"/>
        <end position="244"/>
    </location>
</feature>
<keyword evidence="4" id="KW-0460">Magnesium</keyword>
<dbReference type="GO" id="GO:0051649">
    <property type="term" value="P:establishment of localization in cell"/>
    <property type="evidence" value="ECO:0007669"/>
    <property type="project" value="UniProtKB-ARBA"/>
</dbReference>
<dbReference type="PROSITE" id="PS51417">
    <property type="entry name" value="ARF"/>
    <property type="match status" value="1"/>
</dbReference>
<evidence type="ECO:0000256" key="4">
    <source>
        <dbReference type="PIRSR" id="PIRSR606689-2"/>
    </source>
</evidence>
<dbReference type="GO" id="GO:0005525">
    <property type="term" value="F:GTP binding"/>
    <property type="evidence" value="ECO:0007669"/>
    <property type="project" value="UniProtKB-KW"/>
</dbReference>
<feature type="region of interest" description="Disordered" evidence="5">
    <location>
        <begin position="224"/>
        <end position="248"/>
    </location>
</feature>
<reference evidence="6" key="2">
    <citation type="submission" date="2014-07" db="EMBL/GenBank/DDBJ databases">
        <authorList>
            <person name="Hull J."/>
        </authorList>
    </citation>
    <scope>NUCLEOTIDE SEQUENCE</scope>
</reference>
<dbReference type="InterPro" id="IPR051995">
    <property type="entry name" value="Ciliary_GTPase"/>
</dbReference>
<keyword evidence="2 3" id="KW-0342">GTP-binding</keyword>
<keyword evidence="4" id="KW-0479">Metal-binding</keyword>
<feature type="binding site" evidence="4">
    <location>
        <position position="51"/>
    </location>
    <ligand>
        <name>Mg(2+)</name>
        <dbReference type="ChEBI" id="CHEBI:18420"/>
    </ligand>
</feature>
<dbReference type="Gene3D" id="3.40.50.300">
    <property type="entry name" value="P-loop containing nucleotide triphosphate hydrolases"/>
    <property type="match status" value="1"/>
</dbReference>
<evidence type="ECO:0000256" key="3">
    <source>
        <dbReference type="PIRSR" id="PIRSR606689-1"/>
    </source>
</evidence>
<dbReference type="GO" id="GO:1905515">
    <property type="term" value="P:non-motile cilium assembly"/>
    <property type="evidence" value="ECO:0007669"/>
    <property type="project" value="TreeGrafter"/>
</dbReference>
<dbReference type="GO" id="GO:0097500">
    <property type="term" value="P:receptor localization to non-motile cilium"/>
    <property type="evidence" value="ECO:0007669"/>
    <property type="project" value="TreeGrafter"/>
</dbReference>
<feature type="binding site" evidence="3">
    <location>
        <begin position="27"/>
        <end position="34"/>
    </location>
    <ligand>
        <name>GTP</name>
        <dbReference type="ChEBI" id="CHEBI:37565"/>
    </ligand>
</feature>
<dbReference type="GO" id="GO:0046872">
    <property type="term" value="F:metal ion binding"/>
    <property type="evidence" value="ECO:0007669"/>
    <property type="project" value="UniProtKB-KW"/>
</dbReference>
<gene>
    <name evidence="6" type="primary">ARL13B</name>
    <name evidence="6" type="ORF">CM83_48193</name>
</gene>
<keyword evidence="1 3" id="KW-0547">Nucleotide-binding</keyword>
<dbReference type="SUPFAM" id="SSF52540">
    <property type="entry name" value="P-loop containing nucleoside triphosphate hydrolases"/>
    <property type="match status" value="1"/>
</dbReference>
<sequence length="380" mass="42351">MGNACCNHCTSFGTSPVQRKIILLLVGLDNSGKTTAAKGLTGEIVEHTIPTIGFSSIKMKHKGFDVIIYDLGGGPQIRGIWSCYFSDVFGVIFVVDASDENRLGEAKVLLYNLLTNEKLAGKPLLVLANKQDIPNALDEIDIVESLSLEPLVNQQKCVTLVEVCSALSPDNNEKVDSRLIRGYRWLVRQVISNYDELNRRVERDMKEAHAAVLVQREEWKKRRSIESDNKQTAVTNSVHKTNGSLPPVAETNGYAHSPKFSHRIKHQLDMDRHKNKKSNKVFPGVMKDEQTTEERTNSPPLRDGGSMTVRALTSPPRRSQGQSEMFGHKSRPFTSKSLGSSEVKTWGLEEELTLVDNSRAHQVNSPVEDHVEYLTNGTAF</sequence>
<dbReference type="PANTHER" id="PTHR46090">
    <property type="entry name" value="ADP-RIBOSYLATION FACTOR-LIKE PROTEIN 13B"/>
    <property type="match status" value="1"/>
</dbReference>
<feature type="binding site" evidence="3">
    <location>
        <position position="73"/>
    </location>
    <ligand>
        <name>GTP</name>
        <dbReference type="ChEBI" id="CHEBI:37565"/>
    </ligand>
</feature>
<feature type="binding site" evidence="3">
    <location>
        <begin position="129"/>
        <end position="132"/>
    </location>
    <ligand>
        <name>GTP</name>
        <dbReference type="ChEBI" id="CHEBI:37565"/>
    </ligand>
</feature>
<dbReference type="InterPro" id="IPR027417">
    <property type="entry name" value="P-loop_NTPase"/>
</dbReference>
<reference evidence="6" key="1">
    <citation type="journal article" date="2014" name="PLoS ONE">
        <title>Transcriptome-Based Identification of ABC Transporters in the Western Tarnished Plant Bug Lygus hesperus.</title>
        <authorList>
            <person name="Hull J.J."/>
            <person name="Chaney K."/>
            <person name="Geib S.M."/>
            <person name="Fabrick J.A."/>
            <person name="Brent C.S."/>
            <person name="Walsh D."/>
            <person name="Lavine L.C."/>
        </authorList>
    </citation>
    <scope>NUCLEOTIDE SEQUENCE</scope>
</reference>
<evidence type="ECO:0000256" key="5">
    <source>
        <dbReference type="SAM" id="MobiDB-lite"/>
    </source>
</evidence>
<feature type="binding site" evidence="4">
    <location>
        <position position="34"/>
    </location>
    <ligand>
        <name>Mg(2+)</name>
        <dbReference type="ChEBI" id="CHEBI:18420"/>
    </ligand>
</feature>
<dbReference type="PANTHER" id="PTHR46090:SF2">
    <property type="entry name" value="ADP-RIBOSYLATION FACTOR-LIKE PROTEIN 13B"/>
    <property type="match status" value="1"/>
</dbReference>
<dbReference type="GO" id="GO:0060170">
    <property type="term" value="C:ciliary membrane"/>
    <property type="evidence" value="ECO:0007669"/>
    <property type="project" value="TreeGrafter"/>
</dbReference>
<dbReference type="PRINTS" id="PR00328">
    <property type="entry name" value="SAR1GTPBP"/>
</dbReference>